<name>A0AAU9VFF4_EUPED</name>
<gene>
    <name evidence="1" type="ORF">EEDITHA_LOCUS22968</name>
</gene>
<dbReference type="InterPro" id="IPR005312">
    <property type="entry name" value="DUF1759"/>
</dbReference>
<keyword evidence="2" id="KW-1185">Reference proteome</keyword>
<comment type="caution">
    <text evidence="1">The sequence shown here is derived from an EMBL/GenBank/DDBJ whole genome shotgun (WGS) entry which is preliminary data.</text>
</comment>
<accession>A0AAU9VFF4</accession>
<evidence type="ECO:0000313" key="1">
    <source>
        <dbReference type="EMBL" id="CAH2109100.1"/>
    </source>
</evidence>
<protein>
    <submittedName>
        <fullName evidence="1">Uncharacterized protein</fullName>
    </submittedName>
</protein>
<organism evidence="1 2">
    <name type="scientific">Euphydryas editha</name>
    <name type="common">Edith's checkerspot</name>
    <dbReference type="NCBI Taxonomy" id="104508"/>
    <lineage>
        <taxon>Eukaryota</taxon>
        <taxon>Metazoa</taxon>
        <taxon>Ecdysozoa</taxon>
        <taxon>Arthropoda</taxon>
        <taxon>Hexapoda</taxon>
        <taxon>Insecta</taxon>
        <taxon>Pterygota</taxon>
        <taxon>Neoptera</taxon>
        <taxon>Endopterygota</taxon>
        <taxon>Lepidoptera</taxon>
        <taxon>Glossata</taxon>
        <taxon>Ditrysia</taxon>
        <taxon>Papilionoidea</taxon>
        <taxon>Nymphalidae</taxon>
        <taxon>Nymphalinae</taxon>
        <taxon>Euphydryas</taxon>
    </lineage>
</organism>
<dbReference type="Pfam" id="PF03564">
    <property type="entry name" value="DUF1759"/>
    <property type="match status" value="1"/>
</dbReference>
<evidence type="ECO:0000313" key="2">
    <source>
        <dbReference type="Proteomes" id="UP001153954"/>
    </source>
</evidence>
<dbReference type="PANTHER" id="PTHR22954">
    <property type="entry name" value="RETROVIRAL PROTEASE-RELATED"/>
    <property type="match status" value="1"/>
</dbReference>
<dbReference type="EMBL" id="CAKOGL010000055">
    <property type="protein sequence ID" value="CAH2109100.1"/>
    <property type="molecule type" value="Genomic_DNA"/>
</dbReference>
<reference evidence="1" key="1">
    <citation type="submission" date="2022-03" db="EMBL/GenBank/DDBJ databases">
        <authorList>
            <person name="Tunstrom K."/>
        </authorList>
    </citation>
    <scope>NUCLEOTIDE SEQUENCE</scope>
</reference>
<dbReference type="Proteomes" id="UP001153954">
    <property type="component" value="Unassembled WGS sequence"/>
</dbReference>
<dbReference type="AlphaFoldDB" id="A0AAU9VFF4"/>
<proteinExistence type="predicted"/>
<sequence>MEDLLSTQQQLIGAIEQLYGNFKKDGPERKTGDYIRRRLETIDKALQRKVTSINLDTELDKWEFDDILKTLQSRWSAIDALHLEIDSELEGKNQEYDMAFYHYEQLYEDMKRAINRRMRSMCHREKSTPQMELPSFSGNFQQWTSFKDLFTETIHTNASLSYAQKMQFLKDKLRGEAERLVQHLPISSDNYITCWEILNNSKSQALFYVELGLPCTHCKTTKAFVKEMQQPEDARFMKNRAYHSGMN</sequence>
<dbReference type="PANTHER" id="PTHR22954:SF3">
    <property type="entry name" value="PROTEIN CBG08539"/>
    <property type="match status" value="1"/>
</dbReference>